<dbReference type="InterPro" id="IPR008927">
    <property type="entry name" value="6-PGluconate_DH-like_C_sf"/>
</dbReference>
<feature type="active site" evidence="3">
    <location>
        <position position="175"/>
    </location>
</feature>
<dbReference type="Gene3D" id="1.10.1040.10">
    <property type="entry name" value="N-(1-d-carboxylethyl)-l-norvaline Dehydrogenase, domain 2"/>
    <property type="match status" value="1"/>
</dbReference>
<feature type="domain" description="6-phosphogluconate dehydrogenase NADP-binding" evidence="4">
    <location>
        <begin position="6"/>
        <end position="166"/>
    </location>
</feature>
<comment type="caution">
    <text evidence="6">The sequence shown here is derived from an EMBL/GenBank/DDBJ whole genome shotgun (WGS) entry which is preliminary data.</text>
</comment>
<dbReference type="InterPro" id="IPR036291">
    <property type="entry name" value="NAD(P)-bd_dom_sf"/>
</dbReference>
<keyword evidence="1" id="KW-0560">Oxidoreductase</keyword>
<dbReference type="EMBL" id="BMYS01000004">
    <property type="protein sequence ID" value="GGW81604.1"/>
    <property type="molecule type" value="Genomic_DNA"/>
</dbReference>
<dbReference type="GO" id="GO:0051287">
    <property type="term" value="F:NAD binding"/>
    <property type="evidence" value="ECO:0007669"/>
    <property type="project" value="InterPro"/>
</dbReference>
<dbReference type="InterPro" id="IPR029154">
    <property type="entry name" value="HIBADH-like_NADP-bd"/>
</dbReference>
<dbReference type="InterPro" id="IPR015815">
    <property type="entry name" value="HIBADH-related"/>
</dbReference>
<keyword evidence="2" id="KW-0520">NAD</keyword>
<dbReference type="RefSeq" id="WP_189384294.1">
    <property type="nucleotide sequence ID" value="NZ_BAABFY010000056.1"/>
</dbReference>
<evidence type="ECO:0008006" key="8">
    <source>
        <dbReference type="Google" id="ProtNLM"/>
    </source>
</evidence>
<dbReference type="PANTHER" id="PTHR22981">
    <property type="entry name" value="3-HYDROXYISOBUTYRATE DEHYDROGENASE-RELATED"/>
    <property type="match status" value="1"/>
</dbReference>
<dbReference type="Gene3D" id="3.40.50.720">
    <property type="entry name" value="NAD(P)-binding Rossmann-like Domain"/>
    <property type="match status" value="1"/>
</dbReference>
<evidence type="ECO:0000313" key="7">
    <source>
        <dbReference type="Proteomes" id="UP000608345"/>
    </source>
</evidence>
<dbReference type="GO" id="GO:0050661">
    <property type="term" value="F:NADP binding"/>
    <property type="evidence" value="ECO:0007669"/>
    <property type="project" value="InterPro"/>
</dbReference>
<accession>A0A918JIW0</accession>
<organism evidence="6 7">
    <name type="scientific">Advenella faeciporci</name>
    <dbReference type="NCBI Taxonomy" id="797535"/>
    <lineage>
        <taxon>Bacteria</taxon>
        <taxon>Pseudomonadati</taxon>
        <taxon>Pseudomonadota</taxon>
        <taxon>Betaproteobacteria</taxon>
        <taxon>Burkholderiales</taxon>
        <taxon>Alcaligenaceae</taxon>
    </lineage>
</organism>
<evidence type="ECO:0000256" key="3">
    <source>
        <dbReference type="PIRSR" id="PIRSR000103-1"/>
    </source>
</evidence>
<dbReference type="PANTHER" id="PTHR22981:SF7">
    <property type="entry name" value="3-HYDROXYISOBUTYRATE DEHYDROGENASE, MITOCHONDRIAL"/>
    <property type="match status" value="1"/>
</dbReference>
<reference evidence="6" key="2">
    <citation type="submission" date="2020-09" db="EMBL/GenBank/DDBJ databases">
        <authorList>
            <person name="Sun Q."/>
            <person name="Kim S."/>
        </authorList>
    </citation>
    <scope>NUCLEOTIDE SEQUENCE</scope>
    <source>
        <strain evidence="6">KCTC 23732</strain>
    </source>
</reference>
<dbReference type="PIRSF" id="PIRSF000103">
    <property type="entry name" value="HIBADH"/>
    <property type="match status" value="1"/>
</dbReference>
<dbReference type="SUPFAM" id="SSF51735">
    <property type="entry name" value="NAD(P)-binding Rossmann-fold domains"/>
    <property type="match status" value="1"/>
</dbReference>
<evidence type="ECO:0000256" key="1">
    <source>
        <dbReference type="ARBA" id="ARBA00023002"/>
    </source>
</evidence>
<feature type="domain" description="3-hydroxyisobutyrate dehydrogenase-like NAD-binding" evidence="5">
    <location>
        <begin position="169"/>
        <end position="276"/>
    </location>
</feature>
<evidence type="ECO:0000259" key="5">
    <source>
        <dbReference type="Pfam" id="PF14833"/>
    </source>
</evidence>
<dbReference type="Pfam" id="PF14833">
    <property type="entry name" value="NAD_binding_11"/>
    <property type="match status" value="1"/>
</dbReference>
<gene>
    <name evidence="6" type="ORF">GCM10011450_09380</name>
</gene>
<dbReference type="SUPFAM" id="SSF48179">
    <property type="entry name" value="6-phosphogluconate dehydrogenase C-terminal domain-like"/>
    <property type="match status" value="1"/>
</dbReference>
<evidence type="ECO:0000256" key="2">
    <source>
        <dbReference type="ARBA" id="ARBA00023027"/>
    </source>
</evidence>
<keyword evidence="7" id="KW-1185">Reference proteome</keyword>
<dbReference type="Proteomes" id="UP000608345">
    <property type="component" value="Unassembled WGS sequence"/>
</dbReference>
<evidence type="ECO:0000259" key="4">
    <source>
        <dbReference type="Pfam" id="PF03446"/>
    </source>
</evidence>
<dbReference type="Pfam" id="PF03446">
    <property type="entry name" value="NAD_binding_2"/>
    <property type="match status" value="1"/>
</dbReference>
<dbReference type="InterPro" id="IPR006115">
    <property type="entry name" value="6PGDH_NADP-bd"/>
</dbReference>
<dbReference type="GO" id="GO:0016616">
    <property type="term" value="F:oxidoreductase activity, acting on the CH-OH group of donors, NAD or NADP as acceptor"/>
    <property type="evidence" value="ECO:0007669"/>
    <property type="project" value="TreeGrafter"/>
</dbReference>
<evidence type="ECO:0000313" key="6">
    <source>
        <dbReference type="EMBL" id="GGW81604.1"/>
    </source>
</evidence>
<reference evidence="6" key="1">
    <citation type="journal article" date="2014" name="Int. J. Syst. Evol. Microbiol.">
        <title>Complete genome sequence of Corynebacterium casei LMG S-19264T (=DSM 44701T), isolated from a smear-ripened cheese.</title>
        <authorList>
            <consortium name="US DOE Joint Genome Institute (JGI-PGF)"/>
            <person name="Walter F."/>
            <person name="Albersmeier A."/>
            <person name="Kalinowski J."/>
            <person name="Ruckert C."/>
        </authorList>
    </citation>
    <scope>NUCLEOTIDE SEQUENCE</scope>
    <source>
        <strain evidence="6">KCTC 23732</strain>
    </source>
</reference>
<sequence>MSLIKTVAFIGAGNMGAPMARNVQLAGYELIVCDLNESVLASFAQSGVKVTTKAPDCASADVIIVLLANDEQIKDALIGEEGLAKAIPEGRHPLICIMGTTLPDTLQIIKGALDLAGASLIDAPVSGGIVGAEKGTLTIMLGGEQEDIQRVMPLMESMGNNIFHCGALGSAEVVKVINNMLCVTNMFLTAEAIDLAERHGVSFEKFSPILAISTGLNFLTADAQVGRAQYAAWARSEEAYEAIYRVVRKDLHLALQLAELAQVDLDLLKGISKYVDSNDRNAMVRWMRSGQPSLKVICNT</sequence>
<dbReference type="InterPro" id="IPR013328">
    <property type="entry name" value="6PGD_dom2"/>
</dbReference>
<dbReference type="AlphaFoldDB" id="A0A918JIW0"/>
<protein>
    <recommendedName>
        <fullName evidence="8">NAD(P)-dependent oxidoreductase</fullName>
    </recommendedName>
</protein>
<proteinExistence type="predicted"/>
<name>A0A918JIW0_9BURK</name>